<dbReference type="UniPathway" id="UPA00031">
    <property type="reaction ID" value="UER00012"/>
</dbReference>
<evidence type="ECO:0000256" key="4">
    <source>
        <dbReference type="ARBA" id="ARBA00022576"/>
    </source>
</evidence>
<feature type="domain" description="Aminotransferase class I/classII large" evidence="9">
    <location>
        <begin position="32"/>
        <end position="354"/>
    </location>
</feature>
<dbReference type="AlphaFoldDB" id="A0A1M5YQA2"/>
<dbReference type="EMBL" id="FQXR01000014">
    <property type="protein sequence ID" value="SHI14222.1"/>
    <property type="molecule type" value="Genomic_DNA"/>
</dbReference>
<comment type="cofactor">
    <cofactor evidence="1 8">
        <name>pyridoxal 5'-phosphate</name>
        <dbReference type="ChEBI" id="CHEBI:597326"/>
    </cofactor>
</comment>
<gene>
    <name evidence="8" type="primary">hisC</name>
    <name evidence="10" type="ORF">SAMN02745180_02370</name>
</gene>
<evidence type="ECO:0000256" key="5">
    <source>
        <dbReference type="ARBA" id="ARBA00022679"/>
    </source>
</evidence>
<evidence type="ECO:0000256" key="1">
    <source>
        <dbReference type="ARBA" id="ARBA00001933"/>
    </source>
</evidence>
<comment type="similarity">
    <text evidence="8">Belongs to the class-II pyridoxal-phosphate-dependent aminotransferase family. Histidinol-phosphate aminotransferase subfamily.</text>
</comment>
<dbReference type="InterPro" id="IPR004839">
    <property type="entry name" value="Aminotransferase_I/II_large"/>
</dbReference>
<comment type="pathway">
    <text evidence="2 8">Amino-acid biosynthesis; L-histidine biosynthesis; L-histidine from 5-phospho-alpha-D-ribose 1-diphosphate: step 7/9.</text>
</comment>
<keyword evidence="8" id="KW-0368">Histidine biosynthesis</keyword>
<dbReference type="InterPro" id="IPR015421">
    <property type="entry name" value="PyrdxlP-dep_Trfase_major"/>
</dbReference>
<dbReference type="InterPro" id="IPR005861">
    <property type="entry name" value="HisP_aminotrans"/>
</dbReference>
<keyword evidence="11" id="KW-1185">Reference proteome</keyword>
<dbReference type="STRING" id="1123281.SAMN02745180_02370"/>
<dbReference type="EC" id="2.6.1.9" evidence="8"/>
<dbReference type="GO" id="GO:0030170">
    <property type="term" value="F:pyridoxal phosphate binding"/>
    <property type="evidence" value="ECO:0007669"/>
    <property type="project" value="InterPro"/>
</dbReference>
<evidence type="ECO:0000313" key="10">
    <source>
        <dbReference type="EMBL" id="SHI14222.1"/>
    </source>
</evidence>
<dbReference type="Gene3D" id="3.90.1150.10">
    <property type="entry name" value="Aspartate Aminotransferase, domain 1"/>
    <property type="match status" value="1"/>
</dbReference>
<dbReference type="Proteomes" id="UP000184389">
    <property type="component" value="Unassembled WGS sequence"/>
</dbReference>
<comment type="subunit">
    <text evidence="3 8">Homodimer.</text>
</comment>
<evidence type="ECO:0000256" key="2">
    <source>
        <dbReference type="ARBA" id="ARBA00005011"/>
    </source>
</evidence>
<feature type="modified residue" description="N6-(pyridoxal phosphate)lysine" evidence="8">
    <location>
        <position position="225"/>
    </location>
</feature>
<dbReference type="Gene3D" id="3.40.640.10">
    <property type="entry name" value="Type I PLP-dependent aspartate aminotransferase-like (Major domain)"/>
    <property type="match status" value="1"/>
</dbReference>
<protein>
    <recommendedName>
        <fullName evidence="8">Histidinol-phosphate aminotransferase</fullName>
        <ecNumber evidence="8">2.6.1.9</ecNumber>
    </recommendedName>
    <alternativeName>
        <fullName evidence="8">Imidazole acetol-phosphate transaminase</fullName>
    </alternativeName>
</protein>
<keyword evidence="4 8" id="KW-0032">Aminotransferase</keyword>
<dbReference type="OrthoDB" id="9813612at2"/>
<keyword evidence="5 8" id="KW-0808">Transferase</keyword>
<dbReference type="RefSeq" id="WP_072745005.1">
    <property type="nucleotide sequence ID" value="NZ_FQXR01000014.1"/>
</dbReference>
<dbReference type="NCBIfam" id="TIGR01141">
    <property type="entry name" value="hisC"/>
    <property type="match status" value="1"/>
</dbReference>
<evidence type="ECO:0000256" key="7">
    <source>
        <dbReference type="ARBA" id="ARBA00047481"/>
    </source>
</evidence>
<dbReference type="SUPFAM" id="SSF53383">
    <property type="entry name" value="PLP-dependent transferases"/>
    <property type="match status" value="1"/>
</dbReference>
<accession>A0A1M5YQA2</accession>
<evidence type="ECO:0000256" key="3">
    <source>
        <dbReference type="ARBA" id="ARBA00011738"/>
    </source>
</evidence>
<dbReference type="PANTHER" id="PTHR43643">
    <property type="entry name" value="HISTIDINOL-PHOSPHATE AMINOTRANSFERASE 2"/>
    <property type="match status" value="1"/>
</dbReference>
<dbReference type="GO" id="GO:0004400">
    <property type="term" value="F:histidinol-phosphate transaminase activity"/>
    <property type="evidence" value="ECO:0007669"/>
    <property type="project" value="UniProtKB-UniRule"/>
</dbReference>
<dbReference type="InterPro" id="IPR015424">
    <property type="entry name" value="PyrdxlP-dep_Trfase"/>
</dbReference>
<reference evidence="10 11" key="1">
    <citation type="submission" date="2016-11" db="EMBL/GenBank/DDBJ databases">
        <authorList>
            <person name="Jaros S."/>
            <person name="Januszkiewicz K."/>
            <person name="Wedrychowicz H."/>
        </authorList>
    </citation>
    <scope>NUCLEOTIDE SEQUENCE [LARGE SCALE GENOMIC DNA]</scope>
    <source>
        <strain evidence="10 11">DSM 13106</strain>
    </source>
</reference>
<keyword evidence="8" id="KW-0028">Amino-acid biosynthesis</keyword>
<dbReference type="GO" id="GO:0000105">
    <property type="term" value="P:L-histidine biosynthetic process"/>
    <property type="evidence" value="ECO:0007669"/>
    <property type="project" value="UniProtKB-UniRule"/>
</dbReference>
<dbReference type="PANTHER" id="PTHR43643:SF3">
    <property type="entry name" value="HISTIDINOL-PHOSPHATE AMINOTRANSFERASE"/>
    <property type="match status" value="1"/>
</dbReference>
<evidence type="ECO:0000256" key="8">
    <source>
        <dbReference type="HAMAP-Rule" id="MF_01023"/>
    </source>
</evidence>
<comment type="catalytic activity">
    <reaction evidence="7 8">
        <text>L-histidinol phosphate + 2-oxoglutarate = 3-(imidazol-4-yl)-2-oxopropyl phosphate + L-glutamate</text>
        <dbReference type="Rhea" id="RHEA:23744"/>
        <dbReference type="ChEBI" id="CHEBI:16810"/>
        <dbReference type="ChEBI" id="CHEBI:29985"/>
        <dbReference type="ChEBI" id="CHEBI:57766"/>
        <dbReference type="ChEBI" id="CHEBI:57980"/>
        <dbReference type="EC" id="2.6.1.9"/>
    </reaction>
</comment>
<sequence>MNISYREELKELSPYKPGKPIDDVKREYGLKEVIKLASNENPLGCSEKAKEAVKAACENLSIYPDGNATLLKEALAKKYNISTDEILPSSGSDEMIDLIAKTFINKGDEIIMADITFPRYIATTKMMGGIPKIVPLKNYTYDLDGMLKAITDKTKLIWLCNPNNPTGTMVSEKDIINFLDKVPENVVVAYDEAYREYVTRKDYPMDSIKFVKTYPNVLTMRTFSKAYGLAGIRVAYTIANKEIIENINKVRGPFNVNSLAQIAAIAALEDKEFLQKCFDVNVEGKKYLYDEFEKMGLFFPPSETNHIFVDVKKNGNEVFMEMQKRGVIIRPMGGTFIRVSIGTMEENKKFVEVLKEVLNN</sequence>
<keyword evidence="6 8" id="KW-0663">Pyridoxal phosphate</keyword>
<evidence type="ECO:0000256" key="6">
    <source>
        <dbReference type="ARBA" id="ARBA00022898"/>
    </source>
</evidence>
<dbReference type="PROSITE" id="PS00599">
    <property type="entry name" value="AA_TRANSFER_CLASS_2"/>
    <property type="match status" value="1"/>
</dbReference>
<dbReference type="CDD" id="cd00609">
    <property type="entry name" value="AAT_like"/>
    <property type="match status" value="1"/>
</dbReference>
<dbReference type="HAMAP" id="MF_01023">
    <property type="entry name" value="HisC_aminotrans_2"/>
    <property type="match status" value="1"/>
</dbReference>
<dbReference type="InterPro" id="IPR050106">
    <property type="entry name" value="HistidinolP_aminotransfase"/>
</dbReference>
<organism evidence="10 11">
    <name type="scientific">Sporanaerobacter acetigenes DSM 13106</name>
    <dbReference type="NCBI Taxonomy" id="1123281"/>
    <lineage>
        <taxon>Bacteria</taxon>
        <taxon>Bacillati</taxon>
        <taxon>Bacillota</taxon>
        <taxon>Tissierellia</taxon>
        <taxon>Tissierellales</taxon>
        <taxon>Sporanaerobacteraceae</taxon>
        <taxon>Sporanaerobacter</taxon>
    </lineage>
</organism>
<name>A0A1M5YQA2_9FIRM</name>
<dbReference type="InterPro" id="IPR015422">
    <property type="entry name" value="PyrdxlP-dep_Trfase_small"/>
</dbReference>
<evidence type="ECO:0000259" key="9">
    <source>
        <dbReference type="Pfam" id="PF00155"/>
    </source>
</evidence>
<evidence type="ECO:0000313" key="11">
    <source>
        <dbReference type="Proteomes" id="UP000184389"/>
    </source>
</evidence>
<proteinExistence type="inferred from homology"/>
<dbReference type="InterPro" id="IPR001917">
    <property type="entry name" value="Aminotrans_II_pyridoxalP_BS"/>
</dbReference>
<dbReference type="Pfam" id="PF00155">
    <property type="entry name" value="Aminotran_1_2"/>
    <property type="match status" value="1"/>
</dbReference>